<organism evidence="10 11">
    <name type="scientific">Nostocoides japonicum T1-X7</name>
    <dbReference type="NCBI Taxonomy" id="1194083"/>
    <lineage>
        <taxon>Bacteria</taxon>
        <taxon>Bacillati</taxon>
        <taxon>Actinomycetota</taxon>
        <taxon>Actinomycetes</taxon>
        <taxon>Micrococcales</taxon>
        <taxon>Intrasporangiaceae</taxon>
        <taxon>Nostocoides</taxon>
    </lineage>
</organism>
<name>A0A077M039_9MICO</name>
<proteinExistence type="inferred from homology"/>
<dbReference type="PROSITE" id="PS00768">
    <property type="entry name" value="TRANSTHYRETIN_1"/>
    <property type="match status" value="1"/>
</dbReference>
<keyword evidence="6 8" id="KW-0378">Hydrolase</keyword>
<gene>
    <name evidence="10" type="primary">pucM</name>
    <name evidence="10" type="ORF">BN12_2030009</name>
</gene>
<evidence type="ECO:0000256" key="7">
    <source>
        <dbReference type="PIRSR" id="PIRSR600895-51"/>
    </source>
</evidence>
<dbReference type="SUPFAM" id="SSF49472">
    <property type="entry name" value="Transthyretin (synonym: prealbumin)"/>
    <property type="match status" value="1"/>
</dbReference>
<dbReference type="OrthoDB" id="9792386at2"/>
<dbReference type="Gene3D" id="2.60.40.180">
    <property type="entry name" value="Transthyretin/hydroxyisourate hydrolase domain"/>
    <property type="match status" value="1"/>
</dbReference>
<comment type="subunit">
    <text evidence="4 8">Homotetramer.</text>
</comment>
<dbReference type="InterPro" id="IPR036817">
    <property type="entry name" value="Transthyretin/HIU_hydrolase_sf"/>
</dbReference>
<evidence type="ECO:0000256" key="8">
    <source>
        <dbReference type="RuleBase" id="RU361270"/>
    </source>
</evidence>
<evidence type="ECO:0000256" key="3">
    <source>
        <dbReference type="ARBA" id="ARBA00009850"/>
    </source>
</evidence>
<dbReference type="PANTHER" id="PTHR10395">
    <property type="entry name" value="URICASE AND TRANSTHYRETIN-RELATED"/>
    <property type="match status" value="1"/>
</dbReference>
<dbReference type="AlphaFoldDB" id="A0A077M039"/>
<dbReference type="GO" id="GO:0006144">
    <property type="term" value="P:purine nucleobase metabolic process"/>
    <property type="evidence" value="ECO:0007669"/>
    <property type="project" value="UniProtKB-KW"/>
</dbReference>
<feature type="domain" description="Transthyretin/hydroxyisourate hydrolase" evidence="9">
    <location>
        <begin position="4"/>
        <end position="107"/>
    </location>
</feature>
<dbReference type="Pfam" id="PF00576">
    <property type="entry name" value="Transthyretin"/>
    <property type="match status" value="1"/>
</dbReference>
<comment type="catalytic activity">
    <reaction evidence="1 8">
        <text>5-hydroxyisourate + H2O = 5-hydroxy-2-oxo-4-ureido-2,5-dihydro-1H-imidazole-5-carboxylate + H(+)</text>
        <dbReference type="Rhea" id="RHEA:23736"/>
        <dbReference type="ChEBI" id="CHEBI:15377"/>
        <dbReference type="ChEBI" id="CHEBI:15378"/>
        <dbReference type="ChEBI" id="CHEBI:18072"/>
        <dbReference type="ChEBI" id="CHEBI:58639"/>
        <dbReference type="EC" id="3.5.2.17"/>
    </reaction>
</comment>
<dbReference type="STRING" id="1194083.BN12_2030009"/>
<evidence type="ECO:0000256" key="6">
    <source>
        <dbReference type="ARBA" id="ARBA00022801"/>
    </source>
</evidence>
<sequence length="108" mass="11415">MSYVTAHVLDAAAGMPASGVGVRLEDASGEILATAATDADGRVADLGPDVLPPGDYRVVFATGDYFAARSTPCFHPEVAVLFRTRADQAHYHIPLLVSPFAYTTYRGS</sequence>
<keyword evidence="11" id="KW-1185">Reference proteome</keyword>
<dbReference type="InterPro" id="IPR014306">
    <property type="entry name" value="Hydroxyisourate_hydrolase"/>
</dbReference>
<dbReference type="CDD" id="cd05822">
    <property type="entry name" value="TLP_HIUase"/>
    <property type="match status" value="1"/>
</dbReference>
<evidence type="ECO:0000259" key="9">
    <source>
        <dbReference type="Pfam" id="PF00576"/>
    </source>
</evidence>
<accession>A0A077M039</accession>
<dbReference type="RefSeq" id="WP_048554492.1">
    <property type="nucleotide sequence ID" value="NZ_HF570958.1"/>
</dbReference>
<evidence type="ECO:0000256" key="2">
    <source>
        <dbReference type="ARBA" id="ARBA00002704"/>
    </source>
</evidence>
<evidence type="ECO:0000313" key="11">
    <source>
        <dbReference type="Proteomes" id="UP000035721"/>
    </source>
</evidence>
<dbReference type="GO" id="GO:0033971">
    <property type="term" value="F:hydroxyisourate hydrolase activity"/>
    <property type="evidence" value="ECO:0007669"/>
    <property type="project" value="UniProtKB-EC"/>
</dbReference>
<feature type="binding site" evidence="7">
    <location>
        <position position="42"/>
    </location>
    <ligand>
        <name>substrate</name>
    </ligand>
</feature>
<comment type="similarity">
    <text evidence="3 8">Belongs to the transthyretin family. 5-hydroxyisourate hydrolase subfamily.</text>
</comment>
<dbReference type="InterPro" id="IPR023418">
    <property type="entry name" value="Thyroxine_BS"/>
</dbReference>
<evidence type="ECO:0000256" key="5">
    <source>
        <dbReference type="ARBA" id="ARBA00022631"/>
    </source>
</evidence>
<dbReference type="NCBIfam" id="TIGR02962">
    <property type="entry name" value="hdxy_isourate"/>
    <property type="match status" value="1"/>
</dbReference>
<keyword evidence="5 8" id="KW-0659">Purine metabolism</keyword>
<dbReference type="PANTHER" id="PTHR10395:SF7">
    <property type="entry name" value="5-HYDROXYISOURATE HYDROLASE"/>
    <property type="match status" value="1"/>
</dbReference>
<evidence type="ECO:0000256" key="1">
    <source>
        <dbReference type="ARBA" id="ARBA00001043"/>
    </source>
</evidence>
<evidence type="ECO:0000313" key="10">
    <source>
        <dbReference type="EMBL" id="CCH77590.1"/>
    </source>
</evidence>
<dbReference type="EMBL" id="CAJB01000117">
    <property type="protein sequence ID" value="CCH77590.1"/>
    <property type="molecule type" value="Genomic_DNA"/>
</dbReference>
<protein>
    <recommendedName>
        <fullName evidence="8">5-hydroxyisourate hydrolase</fullName>
        <shortName evidence="8">HIU hydrolase</shortName>
        <shortName evidence="8">HIUHase</shortName>
        <ecNumber evidence="8">3.5.2.17</ecNumber>
    </recommendedName>
</protein>
<dbReference type="PRINTS" id="PR00189">
    <property type="entry name" value="TRNSTHYRETIN"/>
</dbReference>
<reference evidence="10 11" key="1">
    <citation type="journal article" date="2013" name="ISME J.">
        <title>A metabolic model for members of the genus Tetrasphaera involved in enhanced biological phosphorus removal.</title>
        <authorList>
            <person name="Kristiansen R."/>
            <person name="Nguyen H.T.T."/>
            <person name="Saunders A.M."/>
            <person name="Nielsen J.L."/>
            <person name="Wimmer R."/>
            <person name="Le V.Q."/>
            <person name="McIlroy S.J."/>
            <person name="Petrovski S."/>
            <person name="Seviour R.J."/>
            <person name="Calteau A."/>
            <person name="Nielsen K.L."/>
            <person name="Nielsen P.H."/>
        </authorList>
    </citation>
    <scope>NUCLEOTIDE SEQUENCE [LARGE SCALE GENOMIC DNA]</scope>
    <source>
        <strain evidence="10 11">T1-X7</strain>
    </source>
</reference>
<dbReference type="InterPro" id="IPR023416">
    <property type="entry name" value="Transthyretin/HIU_hydrolase_d"/>
</dbReference>
<comment type="function">
    <text evidence="2">Catalyzes the hydrolysis of 5-hydroxyisourate (HIU) to 2-oxo-4-hydroxy-4-carboxy-5-ureidoimidazoline (OHCU).</text>
</comment>
<dbReference type="Proteomes" id="UP000035721">
    <property type="component" value="Unassembled WGS sequence"/>
</dbReference>
<comment type="caution">
    <text evidence="10">The sequence shown here is derived from an EMBL/GenBank/DDBJ whole genome shotgun (WGS) entry which is preliminary data.</text>
</comment>
<dbReference type="InterPro" id="IPR000895">
    <property type="entry name" value="Transthyretin/HIU_hydrolase"/>
</dbReference>
<evidence type="ECO:0000256" key="4">
    <source>
        <dbReference type="ARBA" id="ARBA00011881"/>
    </source>
</evidence>
<dbReference type="EC" id="3.5.2.17" evidence="8"/>
<feature type="binding site" evidence="7">
    <location>
        <position position="7"/>
    </location>
    <ligand>
        <name>substrate</name>
    </ligand>
</feature>
<feature type="binding site" evidence="7">
    <location>
        <position position="105"/>
    </location>
    <ligand>
        <name>substrate</name>
    </ligand>
</feature>